<feature type="compositionally biased region" description="Acidic residues" evidence="1">
    <location>
        <begin position="1"/>
        <end position="34"/>
    </location>
</feature>
<dbReference type="Proteomes" id="UP000652761">
    <property type="component" value="Unassembled WGS sequence"/>
</dbReference>
<organism evidence="2 3">
    <name type="scientific">Colocasia esculenta</name>
    <name type="common">Wild taro</name>
    <name type="synonym">Arum esculentum</name>
    <dbReference type="NCBI Taxonomy" id="4460"/>
    <lineage>
        <taxon>Eukaryota</taxon>
        <taxon>Viridiplantae</taxon>
        <taxon>Streptophyta</taxon>
        <taxon>Embryophyta</taxon>
        <taxon>Tracheophyta</taxon>
        <taxon>Spermatophyta</taxon>
        <taxon>Magnoliopsida</taxon>
        <taxon>Liliopsida</taxon>
        <taxon>Araceae</taxon>
        <taxon>Aroideae</taxon>
        <taxon>Colocasieae</taxon>
        <taxon>Colocasia</taxon>
    </lineage>
</organism>
<gene>
    <name evidence="2" type="ORF">Taro_005452</name>
</gene>
<dbReference type="EMBL" id="NMUH01000154">
    <property type="protein sequence ID" value="MQL73108.1"/>
    <property type="molecule type" value="Genomic_DNA"/>
</dbReference>
<evidence type="ECO:0000256" key="1">
    <source>
        <dbReference type="SAM" id="MobiDB-lite"/>
    </source>
</evidence>
<name>A0A843TN60_COLES</name>
<protein>
    <submittedName>
        <fullName evidence="2">Uncharacterized protein</fullName>
    </submittedName>
</protein>
<keyword evidence="3" id="KW-1185">Reference proteome</keyword>
<evidence type="ECO:0000313" key="3">
    <source>
        <dbReference type="Proteomes" id="UP000652761"/>
    </source>
</evidence>
<accession>A0A843TN60</accession>
<dbReference type="AlphaFoldDB" id="A0A843TN60"/>
<comment type="caution">
    <text evidence="2">The sequence shown here is derived from an EMBL/GenBank/DDBJ whole genome shotgun (WGS) entry which is preliminary data.</text>
</comment>
<feature type="region of interest" description="Disordered" evidence="1">
    <location>
        <begin position="1"/>
        <end position="38"/>
    </location>
</feature>
<proteinExistence type="predicted"/>
<sequence length="63" mass="7218">MMSEEEETDDDDVPWESNNEDGDKDDEVEGDSNDDGGMTLQNALFNIIIYDVTLEIAQTRRYL</sequence>
<evidence type="ECO:0000313" key="2">
    <source>
        <dbReference type="EMBL" id="MQL73108.1"/>
    </source>
</evidence>
<reference evidence="2" key="1">
    <citation type="submission" date="2017-07" db="EMBL/GenBank/DDBJ databases">
        <title>Taro Niue Genome Assembly and Annotation.</title>
        <authorList>
            <person name="Atibalentja N."/>
            <person name="Keating K."/>
            <person name="Fields C.J."/>
        </authorList>
    </citation>
    <scope>NUCLEOTIDE SEQUENCE</scope>
    <source>
        <strain evidence="2">Niue_2</strain>
        <tissue evidence="2">Leaf</tissue>
    </source>
</reference>